<dbReference type="InterPro" id="IPR011989">
    <property type="entry name" value="ARM-like"/>
</dbReference>
<dbReference type="PANTHER" id="PTHR20959:SF1">
    <property type="entry name" value="TRANSPORT AND GOLGI ORGANIZATION PROTEIN 6 HOMOLOG"/>
    <property type="match status" value="1"/>
</dbReference>
<organism evidence="4 5">
    <name type="scientific">Pichia membranifaciens NRRL Y-2026</name>
    <dbReference type="NCBI Taxonomy" id="763406"/>
    <lineage>
        <taxon>Eukaryota</taxon>
        <taxon>Fungi</taxon>
        <taxon>Dikarya</taxon>
        <taxon>Ascomycota</taxon>
        <taxon>Saccharomycotina</taxon>
        <taxon>Pichiomycetes</taxon>
        <taxon>Pichiales</taxon>
        <taxon>Pichiaceae</taxon>
        <taxon>Pichia</taxon>
    </lineage>
</organism>
<evidence type="ECO:0000259" key="2">
    <source>
        <dbReference type="Pfam" id="PF10363"/>
    </source>
</evidence>
<dbReference type="Proteomes" id="UP000094455">
    <property type="component" value="Unassembled WGS sequence"/>
</dbReference>
<accession>A0A1E3NJZ4</accession>
<dbReference type="InterPro" id="IPR057407">
    <property type="entry name" value="HEAT_TANGO6"/>
</dbReference>
<dbReference type="AlphaFoldDB" id="A0A1E3NJZ4"/>
<protein>
    <submittedName>
        <fullName evidence="4">Uncharacterized protein</fullName>
    </submittedName>
</protein>
<evidence type="ECO:0000313" key="4">
    <source>
        <dbReference type="EMBL" id="ODQ46457.1"/>
    </source>
</evidence>
<dbReference type="Pfam" id="PF10363">
    <property type="entry name" value="RTP1_C1"/>
    <property type="match status" value="1"/>
</dbReference>
<dbReference type="PANTHER" id="PTHR20959">
    <property type="entry name" value="TRANSPORT AND GOLGI ORGANIZATION PROTEIN 6 FAMILY MEMBER"/>
    <property type="match status" value="1"/>
</dbReference>
<dbReference type="InterPro" id="IPR019451">
    <property type="entry name" value="Rtp1_C1"/>
</dbReference>
<sequence length="933" mass="106203">MPELDQERLQSLRQELAKFKRGERVEKRSRTTALGKLFDAITKKIEGYQTESDVISFLYAQFSPHQEQAGSAARRKYVIDELLGYLREINVLSAKKKDSNMISIPLYDIRVVGELTNIIIIHGVYAIMPSDILLPLEKRKLKNFKAPTAYTKMDFNSGIPILKDILSTFTEIFESESDLKDLILVGTGFTDALSIAIYFAVSIGLAEYQQYIDRLEAQSSTYQLLSFYSILLKNCRANRTVATFVSFLLSKQLVKRNGVESLIDLALGLREDEEVDIAKINSIVQVLLTSKPQSMSLIDYYKNIFSQIYGMLVLVNRPLMNTILVEMITVIYKRNKRIIADFLFSDVWENLNPALRKDRDISTDESVVLTNEIDLNNSFNVCLSISRSLNNLDQEIMNEFFQPILLSLWYYANYQRSKQKDYDIVLNLVKNVIILGDSDHFIDLITTNLIDYQMEWKFSDGESNLTFIKYNTKESETSKENKILELFNKIDFYMETFVNLTSKLNDSDIDHTNKVLIATLNKLYSNTALDDTDIPFKKIVYLKLIQSLLETFKSEIEGSPKSLLIFAKTYFNQYFESVKSKSKLDIVKTEDSDDEDEDEVLFDGSEGGDGITSLVPILDIISTLSPSSDSEKEQMESLQITLKTNIKYIPKSIYQVCEDIIGIDTKNTTIKSSSSGFNMETVLKQINDPTPSVRVYALDKLTNYTINSKTEERKQVSTKYTLNLLLSQLKDLEPFVYLNAIKNVVSVLSFDRTFFSYVIELYSTSKKSIDEKLRIGEILTKFISSHGKVLVGSQIKVIINTCIKISRAESKTEKKLADNSDLRMKMSSLSILGTTCHECGYSVIPYITEIADLVHGIITFETSAELKRAAVVIINDIVSSDNGLEIIKDHGEKLQILLDYISENDHDLLVCQLASATLDQIEETFNSRFTILD</sequence>
<dbReference type="GO" id="GO:0009306">
    <property type="term" value="P:protein secretion"/>
    <property type="evidence" value="ECO:0007669"/>
    <property type="project" value="TreeGrafter"/>
</dbReference>
<reference evidence="4 5" key="1">
    <citation type="journal article" date="2016" name="Proc. Natl. Acad. Sci. U.S.A.">
        <title>Comparative genomics of biotechnologically important yeasts.</title>
        <authorList>
            <person name="Riley R."/>
            <person name="Haridas S."/>
            <person name="Wolfe K.H."/>
            <person name="Lopes M.R."/>
            <person name="Hittinger C.T."/>
            <person name="Goeker M."/>
            <person name="Salamov A.A."/>
            <person name="Wisecaver J.H."/>
            <person name="Long T.M."/>
            <person name="Calvey C.H."/>
            <person name="Aerts A.L."/>
            <person name="Barry K.W."/>
            <person name="Choi C."/>
            <person name="Clum A."/>
            <person name="Coughlan A.Y."/>
            <person name="Deshpande S."/>
            <person name="Douglass A.P."/>
            <person name="Hanson S.J."/>
            <person name="Klenk H.-P."/>
            <person name="LaButti K.M."/>
            <person name="Lapidus A."/>
            <person name="Lindquist E.A."/>
            <person name="Lipzen A.M."/>
            <person name="Meier-Kolthoff J.P."/>
            <person name="Ohm R.A."/>
            <person name="Otillar R.P."/>
            <person name="Pangilinan J.L."/>
            <person name="Peng Y."/>
            <person name="Rokas A."/>
            <person name="Rosa C.A."/>
            <person name="Scheuner C."/>
            <person name="Sibirny A.A."/>
            <person name="Slot J.C."/>
            <person name="Stielow J.B."/>
            <person name="Sun H."/>
            <person name="Kurtzman C.P."/>
            <person name="Blackwell M."/>
            <person name="Grigoriev I.V."/>
            <person name="Jeffries T.W."/>
        </authorList>
    </citation>
    <scope>NUCLEOTIDE SEQUENCE [LARGE SCALE GENOMIC DNA]</scope>
    <source>
        <strain evidence="4 5">NRRL Y-2026</strain>
    </source>
</reference>
<dbReference type="Gene3D" id="1.25.10.10">
    <property type="entry name" value="Leucine-rich Repeat Variant"/>
    <property type="match status" value="1"/>
</dbReference>
<name>A0A1E3NJZ4_9ASCO</name>
<dbReference type="InterPro" id="IPR016024">
    <property type="entry name" value="ARM-type_fold"/>
</dbReference>
<evidence type="ECO:0000313" key="5">
    <source>
        <dbReference type="Proteomes" id="UP000094455"/>
    </source>
</evidence>
<evidence type="ECO:0000259" key="3">
    <source>
        <dbReference type="Pfam" id="PF23565"/>
    </source>
</evidence>
<proteinExistence type="inferred from homology"/>
<dbReference type="OrthoDB" id="39591at2759"/>
<dbReference type="GeneID" id="30180907"/>
<dbReference type="InterPro" id="IPR039600">
    <property type="entry name" value="TANGO6/Rtp1"/>
</dbReference>
<feature type="domain" description="TANGO6 HEAT repeat" evidence="3">
    <location>
        <begin position="253"/>
        <end position="412"/>
    </location>
</feature>
<dbReference type="EMBL" id="KV454003">
    <property type="protein sequence ID" value="ODQ46457.1"/>
    <property type="molecule type" value="Genomic_DNA"/>
</dbReference>
<evidence type="ECO:0000256" key="1">
    <source>
        <dbReference type="ARBA" id="ARBA00005724"/>
    </source>
</evidence>
<gene>
    <name evidence="4" type="ORF">PICMEDRAFT_72526</name>
</gene>
<dbReference type="RefSeq" id="XP_019017570.1">
    <property type="nucleotide sequence ID" value="XM_019164220.1"/>
</dbReference>
<keyword evidence="5" id="KW-1185">Reference proteome</keyword>
<dbReference type="Pfam" id="PF23565">
    <property type="entry name" value="ARM_TANGO6"/>
    <property type="match status" value="1"/>
</dbReference>
<comment type="similarity">
    <text evidence="1">Belongs to the Tango6 family.</text>
</comment>
<feature type="domain" description="RNA polymerase II assembly factor Rtp1 C-terminal" evidence="2">
    <location>
        <begin position="680"/>
        <end position="788"/>
    </location>
</feature>
<dbReference type="SUPFAM" id="SSF48371">
    <property type="entry name" value="ARM repeat"/>
    <property type="match status" value="1"/>
</dbReference>